<evidence type="ECO:0000313" key="1">
    <source>
        <dbReference type="EMBL" id="CAG5126478.1"/>
    </source>
</evidence>
<keyword evidence="2" id="KW-1185">Reference proteome</keyword>
<protein>
    <submittedName>
        <fullName evidence="1">Uncharacterized protein</fullName>
    </submittedName>
</protein>
<proteinExistence type="predicted"/>
<reference evidence="1" key="1">
    <citation type="submission" date="2021-04" db="EMBL/GenBank/DDBJ databases">
        <authorList>
            <consortium name="Molecular Ecology Group"/>
        </authorList>
    </citation>
    <scope>NUCLEOTIDE SEQUENCE</scope>
</reference>
<dbReference type="Proteomes" id="UP000678393">
    <property type="component" value="Unassembled WGS sequence"/>
</dbReference>
<dbReference type="EMBL" id="CAJHNH020002368">
    <property type="protein sequence ID" value="CAG5126478.1"/>
    <property type="molecule type" value="Genomic_DNA"/>
</dbReference>
<comment type="caution">
    <text evidence="1">The sequence shown here is derived from an EMBL/GenBank/DDBJ whole genome shotgun (WGS) entry which is preliminary data.</text>
</comment>
<name>A0A8S3ZE68_9EUPU</name>
<feature type="non-terminal residue" evidence="1">
    <location>
        <position position="95"/>
    </location>
</feature>
<accession>A0A8S3ZE68</accession>
<organism evidence="1 2">
    <name type="scientific">Candidula unifasciata</name>
    <dbReference type="NCBI Taxonomy" id="100452"/>
    <lineage>
        <taxon>Eukaryota</taxon>
        <taxon>Metazoa</taxon>
        <taxon>Spiralia</taxon>
        <taxon>Lophotrochozoa</taxon>
        <taxon>Mollusca</taxon>
        <taxon>Gastropoda</taxon>
        <taxon>Heterobranchia</taxon>
        <taxon>Euthyneura</taxon>
        <taxon>Panpulmonata</taxon>
        <taxon>Eupulmonata</taxon>
        <taxon>Stylommatophora</taxon>
        <taxon>Helicina</taxon>
        <taxon>Helicoidea</taxon>
        <taxon>Geomitridae</taxon>
        <taxon>Candidula</taxon>
    </lineage>
</organism>
<evidence type="ECO:0000313" key="2">
    <source>
        <dbReference type="Proteomes" id="UP000678393"/>
    </source>
</evidence>
<sequence>NHRIECPQCTDPYNPESCTEILNCLGVTCELHVHRHENNRIEYTCAHGHSCASHEAHGCDVNQATCSYCCQSYTECLQELQNVFAGNCSNHYHHH</sequence>
<dbReference type="AlphaFoldDB" id="A0A8S3ZE68"/>
<dbReference type="OrthoDB" id="6145680at2759"/>
<gene>
    <name evidence="1" type="ORF">CUNI_LOCUS12036</name>
</gene>